<dbReference type="EMBL" id="SMAI01000008">
    <property type="protein sequence ID" value="TCT03941.1"/>
    <property type="molecule type" value="Genomic_DNA"/>
</dbReference>
<evidence type="ECO:0000256" key="1">
    <source>
        <dbReference type="ARBA" id="ARBA00010515"/>
    </source>
</evidence>
<reference evidence="4 5" key="1">
    <citation type="submission" date="2019-03" db="EMBL/GenBank/DDBJ databases">
        <title>Genomic Encyclopedia of Type Strains, Phase IV (KMG-IV): sequencing the most valuable type-strain genomes for metagenomic binning, comparative biology and taxonomic classification.</title>
        <authorList>
            <person name="Goeker M."/>
        </authorList>
    </citation>
    <scope>NUCLEOTIDE SEQUENCE [LARGE SCALE GENOMIC DNA]</scope>
    <source>
        <strain evidence="4 5">DSM 9035</strain>
    </source>
</reference>
<evidence type="ECO:0000313" key="4">
    <source>
        <dbReference type="EMBL" id="TCT03941.1"/>
    </source>
</evidence>
<dbReference type="AlphaFoldDB" id="A0A4R3LTZ8"/>
<keyword evidence="5" id="KW-1185">Reference proteome</keyword>
<name>A0A4R3LTZ8_9HYPH</name>
<evidence type="ECO:0000259" key="3">
    <source>
        <dbReference type="Pfam" id="PF07859"/>
    </source>
</evidence>
<protein>
    <submittedName>
        <fullName evidence="4">Acetyl esterase/lipase</fullName>
    </submittedName>
</protein>
<proteinExistence type="inferred from homology"/>
<dbReference type="InterPro" id="IPR002168">
    <property type="entry name" value="Lipase_GDXG_HIS_AS"/>
</dbReference>
<gene>
    <name evidence="4" type="ORF">EDC64_108107</name>
</gene>
<evidence type="ECO:0000256" key="2">
    <source>
        <dbReference type="ARBA" id="ARBA00022801"/>
    </source>
</evidence>
<dbReference type="Proteomes" id="UP000294664">
    <property type="component" value="Unassembled WGS sequence"/>
</dbReference>
<dbReference type="PANTHER" id="PTHR48081:SF8">
    <property type="entry name" value="ALPHA_BETA HYDROLASE FOLD-3 DOMAIN-CONTAINING PROTEIN-RELATED"/>
    <property type="match status" value="1"/>
</dbReference>
<dbReference type="OrthoDB" id="9806180at2"/>
<sequence>MDMAWRETQVATRHSGLMPLRVYGEGASGPARGAARPVVLHLHGGAFTGGSLDTGALIAEMLVAAGAVVVAAAYPCGPDHPFPAPLEAAYDALLWSFAARGTLASKTSRIYVAGAEAGGNLAAALAMMARDQQAPPLAGQILISPMLDPCLATPSLRMAEAGPVGCKWADGWHAYLGSADKAGHPYASPAAATRLGQLAPALVITSDDDPLRDEALAYATRLRAAGTAALTHVVPAPTGWPDTMEEDGTCPCVTALPPVIRAFFSQTRTGPAKRPAPSPTP</sequence>
<dbReference type="PANTHER" id="PTHR48081">
    <property type="entry name" value="AB HYDROLASE SUPERFAMILY PROTEIN C4A8.06C"/>
    <property type="match status" value="1"/>
</dbReference>
<comment type="caution">
    <text evidence="4">The sequence shown here is derived from an EMBL/GenBank/DDBJ whole genome shotgun (WGS) entry which is preliminary data.</text>
</comment>
<dbReference type="Gene3D" id="3.40.50.1820">
    <property type="entry name" value="alpha/beta hydrolase"/>
    <property type="match status" value="1"/>
</dbReference>
<dbReference type="InterPro" id="IPR013094">
    <property type="entry name" value="AB_hydrolase_3"/>
</dbReference>
<dbReference type="InterPro" id="IPR050300">
    <property type="entry name" value="GDXG_lipolytic_enzyme"/>
</dbReference>
<dbReference type="GO" id="GO:0016787">
    <property type="term" value="F:hydrolase activity"/>
    <property type="evidence" value="ECO:0007669"/>
    <property type="project" value="UniProtKB-KW"/>
</dbReference>
<dbReference type="InterPro" id="IPR029058">
    <property type="entry name" value="AB_hydrolase_fold"/>
</dbReference>
<comment type="similarity">
    <text evidence="1">Belongs to the 'GDXG' lipolytic enzyme family.</text>
</comment>
<dbReference type="SUPFAM" id="SSF53474">
    <property type="entry name" value="alpha/beta-Hydrolases"/>
    <property type="match status" value="1"/>
</dbReference>
<evidence type="ECO:0000313" key="5">
    <source>
        <dbReference type="Proteomes" id="UP000294664"/>
    </source>
</evidence>
<accession>A0A4R3LTZ8</accession>
<dbReference type="Pfam" id="PF07859">
    <property type="entry name" value="Abhydrolase_3"/>
    <property type="match status" value="1"/>
</dbReference>
<keyword evidence="2" id="KW-0378">Hydrolase</keyword>
<dbReference type="PROSITE" id="PS01173">
    <property type="entry name" value="LIPASE_GDXG_HIS"/>
    <property type="match status" value="1"/>
</dbReference>
<feature type="domain" description="Alpha/beta hydrolase fold-3" evidence="3">
    <location>
        <begin position="39"/>
        <end position="235"/>
    </location>
</feature>
<organism evidence="4 5">
    <name type="scientific">Aquabacter spiritensis</name>
    <dbReference type="NCBI Taxonomy" id="933073"/>
    <lineage>
        <taxon>Bacteria</taxon>
        <taxon>Pseudomonadati</taxon>
        <taxon>Pseudomonadota</taxon>
        <taxon>Alphaproteobacteria</taxon>
        <taxon>Hyphomicrobiales</taxon>
        <taxon>Xanthobacteraceae</taxon>
        <taxon>Aquabacter</taxon>
    </lineage>
</organism>